<protein>
    <recommendedName>
        <fullName evidence="1">CS domain-containing protein</fullName>
    </recommendedName>
</protein>
<dbReference type="PANTHER" id="PTHR47686:SF1">
    <property type="entry name" value="CALCYCLIN-BINDING PROTEIN"/>
    <property type="match status" value="1"/>
</dbReference>
<dbReference type="AlphaFoldDB" id="A0A8J5FQU6"/>
<dbReference type="Proteomes" id="UP000734854">
    <property type="component" value="Unassembled WGS sequence"/>
</dbReference>
<organism evidence="2 3">
    <name type="scientific">Zingiber officinale</name>
    <name type="common">Ginger</name>
    <name type="synonym">Amomum zingiber</name>
    <dbReference type="NCBI Taxonomy" id="94328"/>
    <lineage>
        <taxon>Eukaryota</taxon>
        <taxon>Viridiplantae</taxon>
        <taxon>Streptophyta</taxon>
        <taxon>Embryophyta</taxon>
        <taxon>Tracheophyta</taxon>
        <taxon>Spermatophyta</taxon>
        <taxon>Magnoliopsida</taxon>
        <taxon>Liliopsida</taxon>
        <taxon>Zingiberales</taxon>
        <taxon>Zingiberaceae</taxon>
        <taxon>Zingiber</taxon>
    </lineage>
</organism>
<dbReference type="GO" id="GO:0031625">
    <property type="term" value="F:ubiquitin protein ligase binding"/>
    <property type="evidence" value="ECO:0007669"/>
    <property type="project" value="InterPro"/>
</dbReference>
<keyword evidence="3" id="KW-1185">Reference proteome</keyword>
<gene>
    <name evidence="2" type="ORF">ZIOFF_050278</name>
</gene>
<evidence type="ECO:0000313" key="2">
    <source>
        <dbReference type="EMBL" id="KAG6489020.1"/>
    </source>
</evidence>
<dbReference type="GO" id="GO:0015631">
    <property type="term" value="F:tubulin binding"/>
    <property type="evidence" value="ECO:0007669"/>
    <property type="project" value="InterPro"/>
</dbReference>
<dbReference type="Pfam" id="PF04969">
    <property type="entry name" value="CS"/>
    <property type="match status" value="1"/>
</dbReference>
<name>A0A8J5FQU6_ZINOF</name>
<dbReference type="CDD" id="cd06468">
    <property type="entry name" value="p23_CacyBP"/>
    <property type="match status" value="1"/>
</dbReference>
<dbReference type="InterPro" id="IPR037893">
    <property type="entry name" value="CS_CacyBP"/>
</dbReference>
<dbReference type="InterPro" id="IPR008978">
    <property type="entry name" value="HSP20-like_chaperone"/>
</dbReference>
<feature type="domain" description="CS" evidence="1">
    <location>
        <begin position="70"/>
        <end position="160"/>
    </location>
</feature>
<dbReference type="PANTHER" id="PTHR47686">
    <property type="entry name" value="SGS DOMAIN-CONTAINING PROTEIN"/>
    <property type="match status" value="1"/>
</dbReference>
<dbReference type="GO" id="GO:0044548">
    <property type="term" value="F:S100 protein binding"/>
    <property type="evidence" value="ECO:0007669"/>
    <property type="project" value="InterPro"/>
</dbReference>
<evidence type="ECO:0000259" key="1">
    <source>
        <dbReference type="PROSITE" id="PS51203"/>
    </source>
</evidence>
<reference evidence="2 3" key="1">
    <citation type="submission" date="2020-08" db="EMBL/GenBank/DDBJ databases">
        <title>Plant Genome Project.</title>
        <authorList>
            <person name="Zhang R.-G."/>
        </authorList>
    </citation>
    <scope>NUCLEOTIDE SEQUENCE [LARGE SCALE GENOMIC DNA]</scope>
    <source>
        <tissue evidence="2">Rhizome</tissue>
    </source>
</reference>
<comment type="caution">
    <text evidence="2">The sequence shown here is derived from an EMBL/GenBank/DDBJ whole genome shotgun (WGS) entry which is preliminary data.</text>
</comment>
<evidence type="ECO:0000313" key="3">
    <source>
        <dbReference type="Proteomes" id="UP000734854"/>
    </source>
</evidence>
<proteinExistence type="predicted"/>
<dbReference type="PROSITE" id="PS51203">
    <property type="entry name" value="CS"/>
    <property type="match status" value="1"/>
</dbReference>
<accession>A0A8J5FQU6</accession>
<sequence length="170" mass="19866">MAEERQLRLDLKELSIAKRPRVVSFLAFEIRVLDAKTRYWRGFLLRQRQHKRPQSQRKRRLLMLVVSSYATLGSFSWDQDNDKIKIYISTEDADQEKVDAVFKPVSVDLKLYDINGKNYQFSIPKLNKEISPDQCELVVKPTKVIATLVKASKGNWLDLHFKEDKVLVVS</sequence>
<dbReference type="EMBL" id="JACMSC010000014">
    <property type="protein sequence ID" value="KAG6489020.1"/>
    <property type="molecule type" value="Genomic_DNA"/>
</dbReference>
<dbReference type="Gene3D" id="2.60.40.790">
    <property type="match status" value="1"/>
</dbReference>
<dbReference type="InterPro" id="IPR007052">
    <property type="entry name" value="CS_dom"/>
</dbReference>
<dbReference type="SUPFAM" id="SSF49764">
    <property type="entry name" value="HSP20-like chaperones"/>
    <property type="match status" value="1"/>
</dbReference>